<feature type="compositionally biased region" description="Acidic residues" evidence="1">
    <location>
        <begin position="47"/>
        <end position="61"/>
    </location>
</feature>
<evidence type="ECO:0000256" key="1">
    <source>
        <dbReference type="SAM" id="MobiDB-lite"/>
    </source>
</evidence>
<proteinExistence type="predicted"/>
<keyword evidence="3" id="KW-1185">Reference proteome</keyword>
<evidence type="ECO:0000313" key="2">
    <source>
        <dbReference type="EMBL" id="ONK81032.1"/>
    </source>
</evidence>
<dbReference type="Gramene" id="ONK81032">
    <property type="protein sequence ID" value="ONK81032"/>
    <property type="gene ID" value="A4U43_C01F24510"/>
</dbReference>
<reference evidence="3" key="1">
    <citation type="journal article" date="2017" name="Nat. Commun.">
        <title>The asparagus genome sheds light on the origin and evolution of a young Y chromosome.</title>
        <authorList>
            <person name="Harkess A."/>
            <person name="Zhou J."/>
            <person name="Xu C."/>
            <person name="Bowers J.E."/>
            <person name="Van der Hulst R."/>
            <person name="Ayyampalayam S."/>
            <person name="Mercati F."/>
            <person name="Riccardi P."/>
            <person name="McKain M.R."/>
            <person name="Kakrana A."/>
            <person name="Tang H."/>
            <person name="Ray J."/>
            <person name="Groenendijk J."/>
            <person name="Arikit S."/>
            <person name="Mathioni S.M."/>
            <person name="Nakano M."/>
            <person name="Shan H."/>
            <person name="Telgmann-Rauber A."/>
            <person name="Kanno A."/>
            <person name="Yue Z."/>
            <person name="Chen H."/>
            <person name="Li W."/>
            <person name="Chen Y."/>
            <person name="Xu X."/>
            <person name="Zhang Y."/>
            <person name="Luo S."/>
            <person name="Chen H."/>
            <person name="Gao J."/>
            <person name="Mao Z."/>
            <person name="Pires J.C."/>
            <person name="Luo M."/>
            <person name="Kudrna D."/>
            <person name="Wing R.A."/>
            <person name="Meyers B.C."/>
            <person name="Yi K."/>
            <person name="Kong H."/>
            <person name="Lavrijsen P."/>
            <person name="Sunseri F."/>
            <person name="Falavigna A."/>
            <person name="Ye Y."/>
            <person name="Leebens-Mack J.H."/>
            <person name="Chen G."/>
        </authorList>
    </citation>
    <scope>NUCLEOTIDE SEQUENCE [LARGE SCALE GENOMIC DNA]</scope>
    <source>
        <strain evidence="3">cv. DH0086</strain>
    </source>
</reference>
<sequence length="120" mass="12223">MMEPIPSIAEAEASAFACGQQTSAQSALPVILGGVVDATIPIPSKEEQEEEAVDYSGEDDADLRLSPNIDSPAKDLTVISPLPAQEPTAAAPCGTTSETVGEWSSLVGVAQAEALATPCP</sequence>
<organism evidence="2 3">
    <name type="scientific">Asparagus officinalis</name>
    <name type="common">Garden asparagus</name>
    <dbReference type="NCBI Taxonomy" id="4686"/>
    <lineage>
        <taxon>Eukaryota</taxon>
        <taxon>Viridiplantae</taxon>
        <taxon>Streptophyta</taxon>
        <taxon>Embryophyta</taxon>
        <taxon>Tracheophyta</taxon>
        <taxon>Spermatophyta</taxon>
        <taxon>Magnoliopsida</taxon>
        <taxon>Liliopsida</taxon>
        <taxon>Asparagales</taxon>
        <taxon>Asparagaceae</taxon>
        <taxon>Asparagoideae</taxon>
        <taxon>Asparagus</taxon>
    </lineage>
</organism>
<gene>
    <name evidence="2" type="ORF">A4U43_C01F24510</name>
</gene>
<dbReference type="EMBL" id="CM007381">
    <property type="protein sequence ID" value="ONK81032.1"/>
    <property type="molecule type" value="Genomic_DNA"/>
</dbReference>
<evidence type="ECO:0000313" key="3">
    <source>
        <dbReference type="Proteomes" id="UP000243459"/>
    </source>
</evidence>
<dbReference type="Proteomes" id="UP000243459">
    <property type="component" value="Chromosome 1"/>
</dbReference>
<dbReference type="AlphaFoldDB" id="A0A5P1FSF9"/>
<accession>A0A5P1FSF9</accession>
<feature type="region of interest" description="Disordered" evidence="1">
    <location>
        <begin position="41"/>
        <end position="74"/>
    </location>
</feature>
<protein>
    <submittedName>
        <fullName evidence="2">Uncharacterized protein</fullName>
    </submittedName>
</protein>
<name>A0A5P1FSF9_ASPOF</name>